<sequence length="198" mass="22888">MILHMIIQLVRLFIASLLFLVLLTSAASSSTDTNVQKDPRMPHTDLHGLSKIGRGVEEEIQKNLGNSERSRKWIPEEIPLRRKVSMEGISMFEEIKRNHRHKQENQYTQKMNVHGRDPASKMSKVRTYWHNTMDAKRERAIKKKEKHIQVLNKVGRDAALYREHGLLSSEDQHEIVGIKTDDSHKLGYKCPMPGCQNS</sequence>
<evidence type="ECO:0000256" key="1">
    <source>
        <dbReference type="SAM" id="SignalP"/>
    </source>
</evidence>
<evidence type="ECO:0000313" key="2">
    <source>
        <dbReference type="EMBL" id="PWN38198.1"/>
    </source>
</evidence>
<gene>
    <name evidence="2" type="ORF">FA14DRAFT_177472</name>
</gene>
<organism evidence="2 3">
    <name type="scientific">Meira miltonrushii</name>
    <dbReference type="NCBI Taxonomy" id="1280837"/>
    <lineage>
        <taxon>Eukaryota</taxon>
        <taxon>Fungi</taxon>
        <taxon>Dikarya</taxon>
        <taxon>Basidiomycota</taxon>
        <taxon>Ustilaginomycotina</taxon>
        <taxon>Exobasidiomycetes</taxon>
        <taxon>Exobasidiales</taxon>
        <taxon>Brachybasidiaceae</taxon>
        <taxon>Meira</taxon>
    </lineage>
</organism>
<dbReference type="RefSeq" id="XP_025358500.1">
    <property type="nucleotide sequence ID" value="XM_025500744.1"/>
</dbReference>
<dbReference type="InParanoid" id="A0A316VM86"/>
<feature type="signal peptide" evidence="1">
    <location>
        <begin position="1"/>
        <end position="28"/>
    </location>
</feature>
<dbReference type="AlphaFoldDB" id="A0A316VM86"/>
<keyword evidence="1" id="KW-0732">Signal</keyword>
<reference evidence="2 3" key="1">
    <citation type="journal article" date="2018" name="Mol. Biol. Evol.">
        <title>Broad Genomic Sampling Reveals a Smut Pathogenic Ancestry of the Fungal Clade Ustilaginomycotina.</title>
        <authorList>
            <person name="Kijpornyongpan T."/>
            <person name="Mondo S.J."/>
            <person name="Barry K."/>
            <person name="Sandor L."/>
            <person name="Lee J."/>
            <person name="Lipzen A."/>
            <person name="Pangilinan J."/>
            <person name="LaButti K."/>
            <person name="Hainaut M."/>
            <person name="Henrissat B."/>
            <person name="Grigoriev I.V."/>
            <person name="Spatafora J.W."/>
            <person name="Aime M.C."/>
        </authorList>
    </citation>
    <scope>NUCLEOTIDE SEQUENCE [LARGE SCALE GENOMIC DNA]</scope>
    <source>
        <strain evidence="2 3">MCA 3882</strain>
    </source>
</reference>
<dbReference type="Proteomes" id="UP000245771">
    <property type="component" value="Unassembled WGS sequence"/>
</dbReference>
<protein>
    <submittedName>
        <fullName evidence="2">Uncharacterized protein</fullName>
    </submittedName>
</protein>
<evidence type="ECO:0000313" key="3">
    <source>
        <dbReference type="Proteomes" id="UP000245771"/>
    </source>
</evidence>
<dbReference type="EMBL" id="KZ819602">
    <property type="protein sequence ID" value="PWN38198.1"/>
    <property type="molecule type" value="Genomic_DNA"/>
</dbReference>
<feature type="chain" id="PRO_5016321828" evidence="1">
    <location>
        <begin position="29"/>
        <end position="198"/>
    </location>
</feature>
<proteinExistence type="predicted"/>
<name>A0A316VM86_9BASI</name>
<keyword evidence="3" id="KW-1185">Reference proteome</keyword>
<accession>A0A316VM86</accession>
<dbReference type="GeneID" id="37022525"/>